<reference evidence="11" key="1">
    <citation type="journal article" date="2019" name="Int. J. Syst. Evol. Microbiol.">
        <title>The Global Catalogue of Microorganisms (GCM) 10K type strain sequencing project: providing services to taxonomists for standard genome sequencing and annotation.</title>
        <authorList>
            <consortium name="The Broad Institute Genomics Platform"/>
            <consortium name="The Broad Institute Genome Sequencing Center for Infectious Disease"/>
            <person name="Wu L."/>
            <person name="Ma J."/>
        </authorList>
    </citation>
    <scope>NUCLEOTIDE SEQUENCE [LARGE SCALE GENOMIC DNA]</scope>
    <source>
        <strain evidence="11">CGMCC 1.15942</strain>
    </source>
</reference>
<keyword evidence="4" id="KW-0572">Peptidoglycan-anchor</keyword>
<dbReference type="Pfam" id="PF00746">
    <property type="entry name" value="Gram_pos_anchor"/>
    <property type="match status" value="1"/>
</dbReference>
<feature type="compositionally biased region" description="Low complexity" evidence="5">
    <location>
        <begin position="830"/>
        <end position="840"/>
    </location>
</feature>
<keyword evidence="1" id="KW-0134">Cell wall</keyword>
<dbReference type="Pfam" id="PF17802">
    <property type="entry name" value="SpaA"/>
    <property type="match status" value="1"/>
</dbReference>
<proteinExistence type="predicted"/>
<keyword evidence="6" id="KW-0812">Transmembrane</keyword>
<name>A0ABQ1PR70_9ENTE</name>
<evidence type="ECO:0000259" key="8">
    <source>
        <dbReference type="Pfam" id="PF00746"/>
    </source>
</evidence>
<organism evidence="10 11">
    <name type="scientific">Enterococcus wangshanyuanii</name>
    <dbReference type="NCBI Taxonomy" id="2005703"/>
    <lineage>
        <taxon>Bacteria</taxon>
        <taxon>Bacillati</taxon>
        <taxon>Bacillota</taxon>
        <taxon>Bacilli</taxon>
        <taxon>Lactobacillales</taxon>
        <taxon>Enterococcaceae</taxon>
        <taxon>Enterococcus</taxon>
    </lineage>
</organism>
<keyword evidence="2" id="KW-0964">Secreted</keyword>
<protein>
    <recommendedName>
        <fullName evidence="12">Gram-positive cocci surface proteins LPxTG domain-containing protein</fullName>
    </recommendedName>
</protein>
<evidence type="ECO:0000313" key="11">
    <source>
        <dbReference type="Proteomes" id="UP000630615"/>
    </source>
</evidence>
<keyword evidence="3 7" id="KW-0732">Signal</keyword>
<dbReference type="Proteomes" id="UP000630615">
    <property type="component" value="Unassembled WGS sequence"/>
</dbReference>
<evidence type="ECO:0000256" key="3">
    <source>
        <dbReference type="ARBA" id="ARBA00022729"/>
    </source>
</evidence>
<evidence type="ECO:0000313" key="10">
    <source>
        <dbReference type="EMBL" id="GGD01608.1"/>
    </source>
</evidence>
<feature type="compositionally biased region" description="Low complexity" evidence="5">
    <location>
        <begin position="49"/>
        <end position="61"/>
    </location>
</feature>
<evidence type="ECO:0000256" key="1">
    <source>
        <dbReference type="ARBA" id="ARBA00022512"/>
    </source>
</evidence>
<dbReference type="Gene3D" id="2.60.40.10">
    <property type="entry name" value="Immunoglobulins"/>
    <property type="match status" value="3"/>
</dbReference>
<feature type="region of interest" description="Disordered" evidence="5">
    <location>
        <begin position="34"/>
        <end position="73"/>
    </location>
</feature>
<dbReference type="NCBIfam" id="TIGR01167">
    <property type="entry name" value="LPXTG_anchor"/>
    <property type="match status" value="1"/>
</dbReference>
<dbReference type="InterPro" id="IPR019931">
    <property type="entry name" value="LPXTG_anchor"/>
</dbReference>
<evidence type="ECO:0000259" key="9">
    <source>
        <dbReference type="Pfam" id="PF17802"/>
    </source>
</evidence>
<feature type="signal peptide" evidence="7">
    <location>
        <begin position="1"/>
        <end position="32"/>
    </location>
</feature>
<comment type="caution">
    <text evidence="10">The sequence shown here is derived from an EMBL/GenBank/DDBJ whole genome shotgun (WGS) entry which is preliminary data.</text>
</comment>
<keyword evidence="6" id="KW-1133">Transmembrane helix</keyword>
<evidence type="ECO:0000256" key="6">
    <source>
        <dbReference type="SAM" id="Phobius"/>
    </source>
</evidence>
<accession>A0ABQ1PR70</accession>
<evidence type="ECO:0000256" key="5">
    <source>
        <dbReference type="SAM" id="MobiDB-lite"/>
    </source>
</evidence>
<dbReference type="EMBL" id="BMKI01000012">
    <property type="protein sequence ID" value="GGD01608.1"/>
    <property type="molecule type" value="Genomic_DNA"/>
</dbReference>
<dbReference type="InterPro" id="IPR013783">
    <property type="entry name" value="Ig-like_fold"/>
</dbReference>
<dbReference type="InterPro" id="IPR041033">
    <property type="entry name" value="SpaA_PFL_dom_1"/>
</dbReference>
<dbReference type="RefSeq" id="WP_088271821.1">
    <property type="nucleotide sequence ID" value="NZ_BMKI01000012.1"/>
</dbReference>
<feature type="domain" description="SpaA-like prealbumin fold" evidence="9">
    <location>
        <begin position="377"/>
        <end position="464"/>
    </location>
</feature>
<feature type="compositionally biased region" description="Basic and acidic residues" evidence="5">
    <location>
        <begin position="799"/>
        <end position="829"/>
    </location>
</feature>
<feature type="transmembrane region" description="Helical" evidence="6">
    <location>
        <begin position="851"/>
        <end position="871"/>
    </location>
</feature>
<keyword evidence="6" id="KW-0472">Membrane</keyword>
<evidence type="ECO:0000256" key="7">
    <source>
        <dbReference type="SAM" id="SignalP"/>
    </source>
</evidence>
<evidence type="ECO:0000256" key="2">
    <source>
        <dbReference type="ARBA" id="ARBA00022525"/>
    </source>
</evidence>
<evidence type="ECO:0000256" key="4">
    <source>
        <dbReference type="ARBA" id="ARBA00023088"/>
    </source>
</evidence>
<evidence type="ECO:0008006" key="12">
    <source>
        <dbReference type="Google" id="ProtNLM"/>
    </source>
</evidence>
<feature type="domain" description="Gram-positive cocci surface proteins LPxTG" evidence="8">
    <location>
        <begin position="839"/>
        <end position="877"/>
    </location>
</feature>
<sequence>MKINKVFSKCATVLTTAMVLGQVALTPIQALATEGTPSTEDTSSKETIESTTEETSSATAESTEENESTQEVQIPEVTIAPPINNAIDNFLASQPLVSSGFTADGDQITFNQRMNSLFREIGNSTGKLTKYYSSTAYISTPYIDIVGEDNGAVWCIKPDSPFPVNVEYAKSIYNDEGVVNILYYAVKNGWDQPNENYVDVFVALNAYLGHSYQGVDLNMPVFTSDPNVAFLLQKAKDKDAPTGNFSIKNKIQTAGFDRNTKKQITDWYTPETDGQNVTYDIPTNDFDKEVTVELDNGQTFSSQSGTKTIPANVKFRLIAPANYTKKLNFTINTNYKKLAALLFEPLNANAQSVVKPGGMKDPLKEENVQATFFARQGKFKLKKTSEISNLPMSEVGFKVTMSTGEVLELESNENGETPESKDFDFGTTGEVTEVKTPAGYVKLASPIKFTIEAGTTIEVAIENKIQKGKFTFQKFEEVYNPQATWDAGKPMYDRNPAANREFDLVRVNDHTLPDGKTIVDKAGEVVDHIVTDKDGNGSSNVELFIGSQNKYKLVETNTPENYRDPSDIQTEFSIPYGNNTEKLVLFDQGEIDNELKTVNLTFNKKNALDLAGLNLTGAQFLVQGLTNDVKFMFTTESTSTLLKLLADKGTATYSFTEVKRPDGFDLVPGTTDTRIVTVTEGKDMTIDWENMPKAQKVGISTQAHTGDGSSQTFVWGEDATFYDDSNLTHENIPNGTKRKKEVKLHADYEDGTSAIVWRSGVVDYTVVDKEMTERAIAEYDYKKDPKATPNTRWYFSEDGYDKDGKKDTEHNPDGKDAKQDIRPVLKETPKTPATPSTPAKRGTLPSTGETIQATFALIGLMITAIVGFFFVSKKAENELV</sequence>
<feature type="chain" id="PRO_5046454801" description="Gram-positive cocci surface proteins LPxTG domain-containing protein" evidence="7">
    <location>
        <begin position="33"/>
        <end position="880"/>
    </location>
</feature>
<feature type="region of interest" description="Disordered" evidence="5">
    <location>
        <begin position="792"/>
        <end position="846"/>
    </location>
</feature>
<keyword evidence="11" id="KW-1185">Reference proteome</keyword>
<gene>
    <name evidence="10" type="ORF">GCM10011573_33990</name>
</gene>